<keyword evidence="2" id="KW-1185">Reference proteome</keyword>
<dbReference type="Proteomes" id="UP000887575">
    <property type="component" value="Unassembled WGS sequence"/>
</dbReference>
<reference evidence="3" key="1">
    <citation type="submission" date="2024-02" db="UniProtKB">
        <authorList>
            <consortium name="WormBaseParasite"/>
        </authorList>
    </citation>
    <scope>IDENTIFICATION</scope>
</reference>
<dbReference type="WBParaSite" id="MBELARI_LOCUS13655">
    <property type="protein sequence ID" value="MBELARI_LOCUS13655"/>
    <property type="gene ID" value="MBELARI_LOCUS13655"/>
</dbReference>
<dbReference type="AlphaFoldDB" id="A0AAF3J3C9"/>
<sequence>MTTYKSIFAAVEGFVVGVSAFVPDQEEFETLCFEFGLELDEVTSEKAAVEKERGSVAAANLSSEEIYKIEIPANRYDLLCIEGLSRAMNVFTGGKQPRYAVERKPELERIVIRKEALGLLLLELFCVIFHLMRTPMLLSSPG</sequence>
<dbReference type="SUPFAM" id="SSF46955">
    <property type="entry name" value="Putative DNA-binding domain"/>
    <property type="match status" value="1"/>
</dbReference>
<proteinExistence type="predicted"/>
<dbReference type="Pfam" id="PF18262">
    <property type="entry name" value="PhetRS_B1"/>
    <property type="match status" value="1"/>
</dbReference>
<protein>
    <recommendedName>
        <fullName evidence="1">Phenylalanine--tRNA ligase beta subunit B1 domain-containing protein</fullName>
    </recommendedName>
</protein>
<dbReference type="GO" id="GO:0006432">
    <property type="term" value="P:phenylalanyl-tRNA aminoacylation"/>
    <property type="evidence" value="ECO:0007669"/>
    <property type="project" value="InterPro"/>
</dbReference>
<dbReference type="InterPro" id="IPR040659">
    <property type="entry name" value="PhetRS_B1"/>
</dbReference>
<dbReference type="InterPro" id="IPR009061">
    <property type="entry name" value="DNA-bd_dom_put_sf"/>
</dbReference>
<evidence type="ECO:0000259" key="1">
    <source>
        <dbReference type="Pfam" id="PF18262"/>
    </source>
</evidence>
<evidence type="ECO:0000313" key="2">
    <source>
        <dbReference type="Proteomes" id="UP000887575"/>
    </source>
</evidence>
<dbReference type="GO" id="GO:0009328">
    <property type="term" value="C:phenylalanine-tRNA ligase complex"/>
    <property type="evidence" value="ECO:0007669"/>
    <property type="project" value="TreeGrafter"/>
</dbReference>
<dbReference type="Gene3D" id="3.30.56.10">
    <property type="match status" value="1"/>
</dbReference>
<dbReference type="InterPro" id="IPR045060">
    <property type="entry name" value="Phe-tRNA-ligase_IIc_bsu"/>
</dbReference>
<name>A0AAF3J3C9_9BILA</name>
<feature type="domain" description="Phenylalanine--tRNA ligase beta subunit B1" evidence="1">
    <location>
        <begin position="24"/>
        <end position="93"/>
    </location>
</feature>
<organism evidence="2 3">
    <name type="scientific">Mesorhabditis belari</name>
    <dbReference type="NCBI Taxonomy" id="2138241"/>
    <lineage>
        <taxon>Eukaryota</taxon>
        <taxon>Metazoa</taxon>
        <taxon>Ecdysozoa</taxon>
        <taxon>Nematoda</taxon>
        <taxon>Chromadorea</taxon>
        <taxon>Rhabditida</taxon>
        <taxon>Rhabditina</taxon>
        <taxon>Rhabditomorpha</taxon>
        <taxon>Rhabditoidea</taxon>
        <taxon>Rhabditidae</taxon>
        <taxon>Mesorhabditinae</taxon>
        <taxon>Mesorhabditis</taxon>
    </lineage>
</organism>
<dbReference type="PANTHER" id="PTHR10947">
    <property type="entry name" value="PHENYLALANYL-TRNA SYNTHETASE BETA CHAIN AND LEUCINE-RICH REPEAT-CONTAINING PROTEIN 47"/>
    <property type="match status" value="1"/>
</dbReference>
<dbReference type="PANTHER" id="PTHR10947:SF0">
    <property type="entry name" value="PHENYLALANINE--TRNA LIGASE BETA SUBUNIT"/>
    <property type="match status" value="1"/>
</dbReference>
<accession>A0AAF3J3C9</accession>
<evidence type="ECO:0000313" key="3">
    <source>
        <dbReference type="WBParaSite" id="MBELARI_LOCUS13655"/>
    </source>
</evidence>
<dbReference type="GO" id="GO:0004826">
    <property type="term" value="F:phenylalanine-tRNA ligase activity"/>
    <property type="evidence" value="ECO:0007669"/>
    <property type="project" value="InterPro"/>
</dbReference>